<evidence type="ECO:0000313" key="2">
    <source>
        <dbReference type="EMBL" id="MXR50528.1"/>
    </source>
</evidence>
<dbReference type="Proteomes" id="UP000466535">
    <property type="component" value="Unassembled WGS sequence"/>
</dbReference>
<keyword evidence="3" id="KW-1185">Reference proteome</keyword>
<organism evidence="2 3">
    <name type="scientific">Halovenus carboxidivorans</name>
    <dbReference type="NCBI Taxonomy" id="2692199"/>
    <lineage>
        <taxon>Archaea</taxon>
        <taxon>Methanobacteriati</taxon>
        <taxon>Methanobacteriota</taxon>
        <taxon>Stenosarchaea group</taxon>
        <taxon>Halobacteria</taxon>
        <taxon>Halobacteriales</taxon>
        <taxon>Haloarculaceae</taxon>
        <taxon>Halovenus</taxon>
    </lineage>
</organism>
<keyword evidence="1" id="KW-0812">Transmembrane</keyword>
<dbReference type="PANTHER" id="PTHR36974:SF1">
    <property type="entry name" value="DOXX FAMILY MEMBRANE PROTEIN"/>
    <property type="match status" value="1"/>
</dbReference>
<accession>A0A6B0SXR8</accession>
<dbReference type="AlphaFoldDB" id="A0A6B0SXR8"/>
<evidence type="ECO:0000313" key="3">
    <source>
        <dbReference type="Proteomes" id="UP000466535"/>
    </source>
</evidence>
<sequence>MGVFYVVAGVLHFVNPDFYLQIMPPMLPAPLALVYLSGVAEIVVGVGVVIPQTRHYAALATVALLVAIYPANIYMAVSGVVGSELVRWGRLPLQGVLVAWALWYTDSGERRSASGALSEGG</sequence>
<evidence type="ECO:0000256" key="1">
    <source>
        <dbReference type="SAM" id="Phobius"/>
    </source>
</evidence>
<dbReference type="EMBL" id="WUUT01000001">
    <property type="protein sequence ID" value="MXR50528.1"/>
    <property type="molecule type" value="Genomic_DNA"/>
</dbReference>
<gene>
    <name evidence="2" type="ORF">GRX03_02755</name>
</gene>
<feature type="transmembrane region" description="Helical" evidence="1">
    <location>
        <begin position="57"/>
        <end position="76"/>
    </location>
</feature>
<dbReference type="PANTHER" id="PTHR36974">
    <property type="entry name" value="MEMBRANE PROTEIN-RELATED"/>
    <property type="match status" value="1"/>
</dbReference>
<keyword evidence="1" id="KW-1133">Transmembrane helix</keyword>
<keyword evidence="1" id="KW-0472">Membrane</keyword>
<protein>
    <submittedName>
        <fullName evidence="2">DoxX family membrane protein</fullName>
    </submittedName>
</protein>
<comment type="caution">
    <text evidence="2">The sequence shown here is derived from an EMBL/GenBank/DDBJ whole genome shotgun (WGS) entry which is preliminary data.</text>
</comment>
<name>A0A6B0SXR8_9EURY</name>
<feature type="transmembrane region" description="Helical" evidence="1">
    <location>
        <begin position="32"/>
        <end position="50"/>
    </location>
</feature>
<proteinExistence type="predicted"/>
<reference evidence="2 3" key="1">
    <citation type="submission" date="2019-12" db="EMBL/GenBank/DDBJ databases">
        <title>Isolation and characterization of three novel carbon monoxide-oxidizing members of Halobacteria from salione crusts and soils.</title>
        <authorList>
            <person name="Myers M.R."/>
            <person name="King G.M."/>
        </authorList>
    </citation>
    <scope>NUCLEOTIDE SEQUENCE [LARGE SCALE GENOMIC DNA]</scope>
    <source>
        <strain evidence="2 3">WSH3</strain>
    </source>
</reference>
<dbReference type="OrthoDB" id="267238at2157"/>